<dbReference type="SUPFAM" id="SSF81631">
    <property type="entry name" value="PAP/OAS1 substrate-binding domain"/>
    <property type="match status" value="1"/>
</dbReference>
<accession>A0A1V4IXC1</accession>
<sequence length="332" mass="39273">MYLICEPVLSAKVKNWLVLIKSILCNYVSIYSNTSKYKSDIITIITKKEVFKVMHKDLEVVFNKVVRILKEDLRCKGGWHYGSISRGMEDIYSDYDPVFLVADKDFEEFSKDIPNILSEASDELLIFWGEDFNDNHFKNYCSVIRQGENLHQFDFFVVNSDYPEEWMCRQHLKGCTRKNIIFDTTGEVGKLLDRGLRTDDYIPDLVRTMDTYWFHTEMLIKYFKRNDIFKLLKNIDIIFHAHLDLLLSQYDTLDWGSWESKVKHCVPEEKQKHLLSYFTQAQLDTLETAIRKNMLVFKQDAEDACKSKGIIYPDRIAEQVISYFNRMMTDIE</sequence>
<dbReference type="SUPFAM" id="SSF81301">
    <property type="entry name" value="Nucleotidyltransferase"/>
    <property type="match status" value="1"/>
</dbReference>
<dbReference type="AlphaFoldDB" id="A0A1V4IXC1"/>
<evidence type="ECO:0008006" key="3">
    <source>
        <dbReference type="Google" id="ProtNLM"/>
    </source>
</evidence>
<dbReference type="InterPro" id="IPR043519">
    <property type="entry name" value="NT_sf"/>
</dbReference>
<dbReference type="STRING" id="1450648.CLORY_06640"/>
<gene>
    <name evidence="1" type="ORF">CLORY_06640</name>
</gene>
<comment type="caution">
    <text evidence="1">The sequence shown here is derived from an EMBL/GenBank/DDBJ whole genome shotgun (WGS) entry which is preliminary data.</text>
</comment>
<reference evidence="1 2" key="1">
    <citation type="submission" date="2017-03" db="EMBL/GenBank/DDBJ databases">
        <title>Genome sequence of Clostridium oryzae DSM 28571.</title>
        <authorList>
            <person name="Poehlein A."/>
            <person name="Daniel R."/>
        </authorList>
    </citation>
    <scope>NUCLEOTIDE SEQUENCE [LARGE SCALE GENOMIC DNA]</scope>
    <source>
        <strain evidence="1 2">DSM 28571</strain>
    </source>
</reference>
<protein>
    <recommendedName>
        <fullName evidence="3">Adenylyltransferase</fullName>
    </recommendedName>
</protein>
<evidence type="ECO:0000313" key="1">
    <source>
        <dbReference type="EMBL" id="OPJ64470.1"/>
    </source>
</evidence>
<organism evidence="1 2">
    <name type="scientific">Clostridium oryzae</name>
    <dbReference type="NCBI Taxonomy" id="1450648"/>
    <lineage>
        <taxon>Bacteria</taxon>
        <taxon>Bacillati</taxon>
        <taxon>Bacillota</taxon>
        <taxon>Clostridia</taxon>
        <taxon>Eubacteriales</taxon>
        <taxon>Clostridiaceae</taxon>
        <taxon>Clostridium</taxon>
    </lineage>
</organism>
<evidence type="ECO:0000313" key="2">
    <source>
        <dbReference type="Proteomes" id="UP000190080"/>
    </source>
</evidence>
<dbReference type="EMBL" id="MZGV01000004">
    <property type="protein sequence ID" value="OPJ64470.1"/>
    <property type="molecule type" value="Genomic_DNA"/>
</dbReference>
<dbReference type="Gene3D" id="1.20.120.330">
    <property type="entry name" value="Nucleotidyltransferases domain 2"/>
    <property type="match status" value="1"/>
</dbReference>
<dbReference type="Gene3D" id="3.30.460.10">
    <property type="entry name" value="Beta Polymerase, domain 2"/>
    <property type="match status" value="1"/>
</dbReference>
<keyword evidence="2" id="KW-1185">Reference proteome</keyword>
<proteinExistence type="predicted"/>
<name>A0A1V4IXC1_9CLOT</name>
<dbReference type="Proteomes" id="UP000190080">
    <property type="component" value="Unassembled WGS sequence"/>
</dbReference>